<evidence type="ECO:0000256" key="5">
    <source>
        <dbReference type="ARBA" id="ARBA00023136"/>
    </source>
</evidence>
<evidence type="ECO:0000313" key="7">
    <source>
        <dbReference type="EMBL" id="RDI66850.1"/>
    </source>
</evidence>
<name>A0A370I8A1_9NOCA</name>
<sequence>MTPCREDIRRDVLRRYADNPSAYLALNRDNLYFTVPDVPGFICYRRWGRHLIQFGGPVAAAERRAELLRRFLGHAVDERRKVVAVQVQRADAALYAELGMPVNQIGASYAVALDQTELAGKRFMRLRNKISRAQRAGLVVERVDALRHRDALADIDQRWLRSKGRHAKPLRFLVGEIGGPAQRLRRLYLARIGGAPVGYISYAPAYGAHRGWLHDLSRRLPGTVPGVMEAVNFTAMRDFRREGARWLHFGFTPFTGLDPALELPTADRVTARAVRLLADHGARVYPARSQLEYKLKWQPTLVFPEYLAVGGRLTPGAVWSLLRMTNAL</sequence>
<organism evidence="7 8">
    <name type="scientific">Nocardia pseudobrasiliensis</name>
    <dbReference type="NCBI Taxonomy" id="45979"/>
    <lineage>
        <taxon>Bacteria</taxon>
        <taxon>Bacillati</taxon>
        <taxon>Actinomycetota</taxon>
        <taxon>Actinomycetes</taxon>
        <taxon>Mycobacteriales</taxon>
        <taxon>Nocardiaceae</taxon>
        <taxon>Nocardia</taxon>
    </lineage>
</organism>
<comment type="subcellular location">
    <subcellularLocation>
        <location evidence="1">Cell membrane</location>
        <topology evidence="1">Multi-pass membrane protein</topology>
    </subcellularLocation>
</comment>
<evidence type="ECO:0000256" key="3">
    <source>
        <dbReference type="ARBA" id="ARBA00022692"/>
    </source>
</evidence>
<accession>A0A370I8A1</accession>
<dbReference type="RefSeq" id="WP_067994901.1">
    <property type="nucleotide sequence ID" value="NZ_QQBC01000004.1"/>
</dbReference>
<dbReference type="InterPro" id="IPR016181">
    <property type="entry name" value="Acyl_CoA_acyltransferase"/>
</dbReference>
<keyword evidence="4" id="KW-1133">Transmembrane helix</keyword>
<dbReference type="EMBL" id="QQBC01000004">
    <property type="protein sequence ID" value="RDI66850.1"/>
    <property type="molecule type" value="Genomic_DNA"/>
</dbReference>
<evidence type="ECO:0000313" key="8">
    <source>
        <dbReference type="Proteomes" id="UP000254869"/>
    </source>
</evidence>
<keyword evidence="5" id="KW-0472">Membrane</keyword>
<gene>
    <name evidence="7" type="ORF">DFR76_104603</name>
</gene>
<keyword evidence="2" id="KW-1003">Cell membrane</keyword>
<dbReference type="PANTHER" id="PTHR34697:SF2">
    <property type="entry name" value="PHOSPHATIDYLGLYCEROL LYSYLTRANSFERASE"/>
    <property type="match status" value="1"/>
</dbReference>
<dbReference type="GO" id="GO:0005886">
    <property type="term" value="C:plasma membrane"/>
    <property type="evidence" value="ECO:0007669"/>
    <property type="project" value="UniProtKB-SubCell"/>
</dbReference>
<proteinExistence type="predicted"/>
<dbReference type="InterPro" id="IPR051211">
    <property type="entry name" value="PG_lysyltransferase"/>
</dbReference>
<keyword evidence="3" id="KW-0812">Transmembrane</keyword>
<reference evidence="7 8" key="1">
    <citation type="submission" date="2018-07" db="EMBL/GenBank/DDBJ databases">
        <title>Genomic Encyclopedia of Type Strains, Phase IV (KMG-IV): sequencing the most valuable type-strain genomes for metagenomic binning, comparative biology and taxonomic classification.</title>
        <authorList>
            <person name="Goeker M."/>
        </authorList>
    </citation>
    <scope>NUCLEOTIDE SEQUENCE [LARGE SCALE GENOMIC DNA]</scope>
    <source>
        <strain evidence="7 8">DSM 44290</strain>
    </source>
</reference>
<dbReference type="GO" id="GO:0055091">
    <property type="term" value="P:phospholipid homeostasis"/>
    <property type="evidence" value="ECO:0007669"/>
    <property type="project" value="TreeGrafter"/>
</dbReference>
<dbReference type="Pfam" id="PF09924">
    <property type="entry name" value="LPG_synthase_C"/>
    <property type="match status" value="1"/>
</dbReference>
<evidence type="ECO:0000256" key="1">
    <source>
        <dbReference type="ARBA" id="ARBA00004651"/>
    </source>
</evidence>
<evidence type="ECO:0000256" key="4">
    <source>
        <dbReference type="ARBA" id="ARBA00022989"/>
    </source>
</evidence>
<evidence type="ECO:0000259" key="6">
    <source>
        <dbReference type="Pfam" id="PF09924"/>
    </source>
</evidence>
<dbReference type="GO" id="GO:0016755">
    <property type="term" value="F:aminoacyltransferase activity"/>
    <property type="evidence" value="ECO:0007669"/>
    <property type="project" value="TreeGrafter"/>
</dbReference>
<comment type="caution">
    <text evidence="7">The sequence shown here is derived from an EMBL/GenBank/DDBJ whole genome shotgun (WGS) entry which is preliminary data.</text>
</comment>
<protein>
    <submittedName>
        <fullName evidence="7">Uncharacterized protein DUF2156</fullName>
    </submittedName>
</protein>
<dbReference type="AlphaFoldDB" id="A0A370I8A1"/>
<dbReference type="InterPro" id="IPR024320">
    <property type="entry name" value="LPG_synthase_C"/>
</dbReference>
<dbReference type="SUPFAM" id="SSF55729">
    <property type="entry name" value="Acyl-CoA N-acyltransferases (Nat)"/>
    <property type="match status" value="1"/>
</dbReference>
<dbReference type="STRING" id="1210086.GCA_001613105_01799"/>
<dbReference type="PANTHER" id="PTHR34697">
    <property type="entry name" value="PHOSPHATIDYLGLYCEROL LYSYLTRANSFERASE"/>
    <property type="match status" value="1"/>
</dbReference>
<feature type="domain" description="Phosphatidylglycerol lysyltransferase C-terminal" evidence="6">
    <location>
        <begin position="12"/>
        <end position="308"/>
    </location>
</feature>
<evidence type="ECO:0000256" key="2">
    <source>
        <dbReference type="ARBA" id="ARBA00022475"/>
    </source>
</evidence>
<dbReference type="Proteomes" id="UP000254869">
    <property type="component" value="Unassembled WGS sequence"/>
</dbReference>
<dbReference type="Gene3D" id="3.40.630.30">
    <property type="match status" value="1"/>
</dbReference>
<keyword evidence="8" id="KW-1185">Reference proteome</keyword>